<dbReference type="Pfam" id="PF08263">
    <property type="entry name" value="LRRNT_2"/>
    <property type="match status" value="1"/>
</dbReference>
<evidence type="ECO:0000259" key="29">
    <source>
        <dbReference type="PROSITE" id="PS50011"/>
    </source>
</evidence>
<feature type="chain" id="PRO_5043179376" description="Receptor kinase-like protein Xa21" evidence="28">
    <location>
        <begin position="23"/>
        <end position="1148"/>
    </location>
</feature>
<feature type="signal peptide" evidence="28">
    <location>
        <begin position="1"/>
        <end position="22"/>
    </location>
</feature>
<keyword evidence="31" id="KW-1185">Reference proteome</keyword>
<dbReference type="SMART" id="SM00220">
    <property type="entry name" value="S_TKc"/>
    <property type="match status" value="1"/>
</dbReference>
<keyword evidence="14 26" id="KW-0547">Nucleotide-binding</keyword>
<evidence type="ECO:0000256" key="14">
    <source>
        <dbReference type="ARBA" id="ARBA00022741"/>
    </source>
</evidence>
<sequence>MGLLIEPLLLAIIFLACSAGSATSMAPVSLSTFETSTSNTTDHLALMSFKSFIRSDPSQALASWGTGNLSVPLCRWRGVTCGVVALDLPELGLHGTVATELGNLTYLRRLHLPGSNLHGVLPPELGRLPDLSHLNLSDNSFQGRIPASLSNCTRLERLMLFNNSFQGDIPQELCLLRNLKVLNLGTNTLTGSILSGIGGLTNLIFLNLEINNLTGQIPQEIGGLVKLVKVGLGMNLLTGSIPASFGNLSSLYFLSLYSAQLTGSIPPLQNLSSLEVLELSKNYLKGSIPAWLGNLSSLGLINFDGNHLTGHIPYSLGNLPLLHVLSVSNNNFSGPIPQSLGNLGALIGLHLDHNELEGPFPLSLLNISTLAVLDLQYNNLSGSIPHSIGNKLPNIQQLLTSVNQFHGIIPPSLCNASMLQWIQGVNNFFSGTIPECLGIHQKDLTVVTFAENQLETSNDYDWGFISSLTNCSSLLLLDVGDNKLRGELPNTVGNLSTQLQYFVTNMNYITGKIPEGIGNLVNLEFIEMNNNLFEGTIPASFGKLKKLNQLYLTNNNLSGTIPLSFGNLQMLTVLSLGGNALSGPIPPNLSNCPLEKLDLDSNHLTGSVPKEIFSISTLSDYLHLGHNFLTGSISPEVGNLKNLAFLDISNNKIFGEIPSSIGDCQSLEYLNTSGNYLGGKIPQSLDRLTGLLMLNLSHNNLSGSIPKFLGTMKGLATLDLSFNNLDGEVPTSGVFANATSASVVGNAGLCNGIPQLKLPPCSSSTTKIQSQKVVIIISICGAVVFMALVFAVSAFYHRRRKMKSNMQTILINEQYMRVSYAELVGATNGFASENLIGAGSFGSVYMGTMRINDQQVVAAVKVLNLAQRGASQSFVAECETLRCVRHRNLVKILTVCSSIDYQGHDFKALIYEFLPNGNLDKWLHQQPTEDGEDMGLDLRMRLQIAIDVAYSLEYLHQHKPVPIIHCDLKPSNVLLDGEMVAHVGDFGLARFLHQDSDISTGWASMRGTLGYAAPEYGLGNEVSIQGDVYSYGILLLEMFTGKRPTESKFGEAIGLRKYVQMALEGRAANVIDSYLLPEIEDCEGSTSESDWTSRDMSIACISSIMHIGVSCSAEMPMDRLQIGNALKELQKIREKFHKELLGEGEPSN</sequence>
<comment type="catalytic activity">
    <reaction evidence="22">
        <text>L-seryl-[protein] + ATP = O-phospho-L-seryl-[protein] + ADP + H(+)</text>
        <dbReference type="Rhea" id="RHEA:17989"/>
        <dbReference type="Rhea" id="RHEA-COMP:9863"/>
        <dbReference type="Rhea" id="RHEA-COMP:11604"/>
        <dbReference type="ChEBI" id="CHEBI:15378"/>
        <dbReference type="ChEBI" id="CHEBI:29999"/>
        <dbReference type="ChEBI" id="CHEBI:30616"/>
        <dbReference type="ChEBI" id="CHEBI:83421"/>
        <dbReference type="ChEBI" id="CHEBI:456216"/>
        <dbReference type="EC" id="2.7.11.1"/>
    </reaction>
</comment>
<keyword evidence="10" id="KW-0808">Transferase</keyword>
<evidence type="ECO:0000256" key="20">
    <source>
        <dbReference type="ARBA" id="ARBA00023180"/>
    </source>
</evidence>
<dbReference type="GO" id="GO:0038023">
    <property type="term" value="F:signaling receptor activity"/>
    <property type="evidence" value="ECO:0000318"/>
    <property type="project" value="GO_Central"/>
</dbReference>
<evidence type="ECO:0000256" key="28">
    <source>
        <dbReference type="SAM" id="SignalP"/>
    </source>
</evidence>
<proteinExistence type="inferred from homology"/>
<evidence type="ECO:0000256" key="23">
    <source>
        <dbReference type="ARBA" id="ARBA00054320"/>
    </source>
</evidence>
<dbReference type="OrthoDB" id="676979at2759"/>
<evidence type="ECO:0000256" key="15">
    <source>
        <dbReference type="ARBA" id="ARBA00022777"/>
    </source>
</evidence>
<keyword evidence="12 28" id="KW-0732">Signal</keyword>
<keyword evidence="20" id="KW-0325">Glycoprotein</keyword>
<evidence type="ECO:0000256" key="12">
    <source>
        <dbReference type="ARBA" id="ARBA00022729"/>
    </source>
</evidence>
<evidence type="ECO:0000256" key="27">
    <source>
        <dbReference type="SAM" id="Phobius"/>
    </source>
</evidence>
<dbReference type="AlphaFoldDB" id="A0A3B6QAY6"/>
<dbReference type="EnsemblPlants" id="TraesCS6D02G002200.1">
    <property type="protein sequence ID" value="TraesCS6D02G002200.1"/>
    <property type="gene ID" value="TraesCS6D02G002200"/>
</dbReference>
<dbReference type="SMR" id="A0A3B6QAY6"/>
<dbReference type="Gramene" id="TraesWEE_scaffold_033146_01G000200.1">
    <property type="protein sequence ID" value="TraesWEE_scaffold_033146_01G000200.1"/>
    <property type="gene ID" value="TraesWEE_scaffold_033146_01G000200"/>
</dbReference>
<dbReference type="PROSITE" id="PS00108">
    <property type="entry name" value="PROTEIN_KINASE_ST"/>
    <property type="match status" value="1"/>
</dbReference>
<evidence type="ECO:0000256" key="3">
    <source>
        <dbReference type="ARBA" id="ARBA00004479"/>
    </source>
</evidence>
<gene>
    <name evidence="30" type="primary">LOC123142887</name>
</gene>
<evidence type="ECO:0000256" key="7">
    <source>
        <dbReference type="ARBA" id="ARBA00022527"/>
    </source>
</evidence>
<reference evidence="30" key="2">
    <citation type="submission" date="2018-10" db="UniProtKB">
        <authorList>
            <consortium name="EnsemblPlants"/>
        </authorList>
    </citation>
    <scope>IDENTIFICATION</scope>
</reference>
<keyword evidence="16 26" id="KW-0067">ATP-binding</keyword>
<keyword evidence="7" id="KW-0723">Serine/threonine-protein kinase</keyword>
<dbReference type="RefSeq" id="XP_044417529.1">
    <property type="nucleotide sequence ID" value="XM_044561594.1"/>
</dbReference>
<comment type="catalytic activity">
    <reaction evidence="21">
        <text>L-threonyl-[protein] + ATP = O-phospho-L-threonyl-[protein] + ADP + H(+)</text>
        <dbReference type="Rhea" id="RHEA:46608"/>
        <dbReference type="Rhea" id="RHEA-COMP:11060"/>
        <dbReference type="Rhea" id="RHEA-COMP:11605"/>
        <dbReference type="ChEBI" id="CHEBI:15378"/>
        <dbReference type="ChEBI" id="CHEBI:30013"/>
        <dbReference type="ChEBI" id="CHEBI:30616"/>
        <dbReference type="ChEBI" id="CHEBI:61977"/>
        <dbReference type="ChEBI" id="CHEBI:456216"/>
        <dbReference type="EC" id="2.7.11.1"/>
    </reaction>
</comment>
<accession>A0A3B6QAY6</accession>
<evidence type="ECO:0000256" key="21">
    <source>
        <dbReference type="ARBA" id="ARBA00047899"/>
    </source>
</evidence>
<evidence type="ECO:0000256" key="16">
    <source>
        <dbReference type="ARBA" id="ARBA00022840"/>
    </source>
</evidence>
<evidence type="ECO:0000256" key="19">
    <source>
        <dbReference type="ARBA" id="ARBA00023170"/>
    </source>
</evidence>
<dbReference type="GO" id="GO:0005886">
    <property type="term" value="C:plasma membrane"/>
    <property type="evidence" value="ECO:0000318"/>
    <property type="project" value="GO_Central"/>
</dbReference>
<name>A0A3B6QAY6_WHEAT</name>
<keyword evidence="6" id="KW-1003">Cell membrane</keyword>
<dbReference type="GeneID" id="123142887"/>
<evidence type="ECO:0000256" key="13">
    <source>
        <dbReference type="ARBA" id="ARBA00022737"/>
    </source>
</evidence>
<dbReference type="PaxDb" id="4565-Traes_6DS_74F42074B.1"/>
<dbReference type="Gramene" id="TraesCLE_scaffold_031002_01G000200.1">
    <property type="protein sequence ID" value="TraesCLE_scaffold_031002_01G000200.1"/>
    <property type="gene ID" value="TraesCLE_scaffold_031002_01G000200"/>
</dbReference>
<evidence type="ECO:0000256" key="18">
    <source>
        <dbReference type="ARBA" id="ARBA00023136"/>
    </source>
</evidence>
<dbReference type="Pfam" id="PF00560">
    <property type="entry name" value="LRR_1"/>
    <property type="match status" value="11"/>
</dbReference>
<evidence type="ECO:0000256" key="11">
    <source>
        <dbReference type="ARBA" id="ARBA00022692"/>
    </source>
</evidence>
<dbReference type="Gramene" id="TraesCS6D02G002200.1">
    <property type="protein sequence ID" value="TraesCS6D02G002200.1"/>
    <property type="gene ID" value="TraesCS6D02G002200"/>
</dbReference>
<evidence type="ECO:0000256" key="25">
    <source>
        <dbReference type="ARBA" id="ARBA00072040"/>
    </source>
</evidence>
<dbReference type="SMART" id="SM00369">
    <property type="entry name" value="LRR_TYP"/>
    <property type="match status" value="10"/>
</dbReference>
<dbReference type="GO" id="GO:0009755">
    <property type="term" value="P:hormone-mediated signaling pathway"/>
    <property type="evidence" value="ECO:0000318"/>
    <property type="project" value="GO_Central"/>
</dbReference>
<dbReference type="InterPro" id="IPR013210">
    <property type="entry name" value="LRR_N_plant-typ"/>
</dbReference>
<dbReference type="SUPFAM" id="SSF52058">
    <property type="entry name" value="L domain-like"/>
    <property type="match status" value="2"/>
</dbReference>
<evidence type="ECO:0000256" key="2">
    <source>
        <dbReference type="ARBA" id="ARBA00004389"/>
    </source>
</evidence>
<comment type="subcellular location">
    <subcellularLocation>
        <location evidence="1">Cell membrane</location>
        <topology evidence="1">Single-pass membrane protein</topology>
    </subcellularLocation>
    <subcellularLocation>
        <location evidence="2">Endoplasmic reticulum membrane</location>
        <topology evidence="2">Single-pass membrane protein</topology>
    </subcellularLocation>
    <subcellularLocation>
        <location evidence="3">Membrane</location>
        <topology evidence="3">Single-pass type I membrane protein</topology>
    </subcellularLocation>
</comment>
<dbReference type="Gene3D" id="3.80.10.10">
    <property type="entry name" value="Ribonuclease Inhibitor"/>
    <property type="match status" value="4"/>
</dbReference>
<dbReference type="KEGG" id="taes:123142887"/>
<dbReference type="Gramene" id="TraesPARA_EIv1.0_2225430.1">
    <property type="protein sequence ID" value="TraesPARA_EIv1.0_2225430.1.CDS"/>
    <property type="gene ID" value="TraesPARA_EIv1.0_2225430"/>
</dbReference>
<organism evidence="30">
    <name type="scientific">Triticum aestivum</name>
    <name type="common">Wheat</name>
    <dbReference type="NCBI Taxonomy" id="4565"/>
    <lineage>
        <taxon>Eukaryota</taxon>
        <taxon>Viridiplantae</taxon>
        <taxon>Streptophyta</taxon>
        <taxon>Embryophyta</taxon>
        <taxon>Tracheophyta</taxon>
        <taxon>Spermatophyta</taxon>
        <taxon>Magnoliopsida</taxon>
        <taxon>Liliopsida</taxon>
        <taxon>Poales</taxon>
        <taxon>Poaceae</taxon>
        <taxon>BOP clade</taxon>
        <taxon>Pooideae</taxon>
        <taxon>Triticodae</taxon>
        <taxon>Triticeae</taxon>
        <taxon>Triticinae</taxon>
        <taxon>Triticum</taxon>
    </lineage>
</organism>
<dbReference type="Pfam" id="PF07714">
    <property type="entry name" value="PK_Tyr_Ser-Thr"/>
    <property type="match status" value="1"/>
</dbReference>
<dbReference type="FunFam" id="3.80.10.10:FF:000627">
    <property type="entry name" value="Probable leucine-rich repeat receptor-like protein kinase At2g33170"/>
    <property type="match status" value="1"/>
</dbReference>
<evidence type="ECO:0000256" key="1">
    <source>
        <dbReference type="ARBA" id="ARBA00004162"/>
    </source>
</evidence>
<dbReference type="PROSITE" id="PS50011">
    <property type="entry name" value="PROTEIN_KINASE_DOM"/>
    <property type="match status" value="1"/>
</dbReference>
<evidence type="ECO:0000313" key="30">
    <source>
        <dbReference type="EnsemblPlants" id="TraesCS6D02G002200.1"/>
    </source>
</evidence>
<comment type="similarity">
    <text evidence="4">Belongs to the protein kinase superfamily. Ser/Thr protein kinase family.</text>
</comment>
<evidence type="ECO:0000256" key="6">
    <source>
        <dbReference type="ARBA" id="ARBA00022475"/>
    </source>
</evidence>
<dbReference type="OMA" id="ADMKISC"/>
<feature type="transmembrane region" description="Helical" evidence="27">
    <location>
        <begin position="773"/>
        <end position="796"/>
    </location>
</feature>
<evidence type="ECO:0000256" key="22">
    <source>
        <dbReference type="ARBA" id="ARBA00048679"/>
    </source>
</evidence>
<reference evidence="30" key="1">
    <citation type="submission" date="2018-08" db="EMBL/GenBank/DDBJ databases">
        <authorList>
            <person name="Rossello M."/>
        </authorList>
    </citation>
    <scope>NUCLEOTIDE SEQUENCE [LARGE SCALE GENOMIC DNA]</scope>
    <source>
        <strain evidence="30">cv. Chinese Spring</strain>
    </source>
</reference>
<evidence type="ECO:0000256" key="8">
    <source>
        <dbReference type="ARBA" id="ARBA00022553"/>
    </source>
</evidence>
<evidence type="ECO:0000256" key="26">
    <source>
        <dbReference type="PROSITE-ProRule" id="PRU10141"/>
    </source>
</evidence>
<dbReference type="EC" id="2.7.11.1" evidence="5"/>
<dbReference type="InterPro" id="IPR008271">
    <property type="entry name" value="Ser/Thr_kinase_AS"/>
</dbReference>
<protein>
    <recommendedName>
        <fullName evidence="25">Receptor kinase-like protein Xa21</fullName>
        <ecNumber evidence="5">2.7.11.1</ecNumber>
    </recommendedName>
</protein>
<comment type="function">
    <text evidence="23">Receptor kinase that detects X.oryzae pv. oryzae protein Ax21 to promote innate immunity. Following X.oryzae pv. oryzae protein Ax21 detection, undergoes cleavage, releasing the processed protein kinase Xa21 chain.</text>
</comment>
<dbReference type="FunFam" id="3.80.10.10:FF:000288">
    <property type="entry name" value="LRR receptor-like serine/threonine-protein kinase EFR"/>
    <property type="match status" value="1"/>
</dbReference>
<feature type="domain" description="Protein kinase" evidence="29">
    <location>
        <begin position="830"/>
        <end position="1140"/>
    </location>
</feature>
<dbReference type="InterPro" id="IPR001611">
    <property type="entry name" value="Leu-rich_rpt"/>
</dbReference>
<dbReference type="FunFam" id="1.10.510.10:FF:000358">
    <property type="entry name" value="Putative leucine-rich repeat receptor-like serine/threonine-protein kinase"/>
    <property type="match status" value="1"/>
</dbReference>
<dbReference type="InterPro" id="IPR000719">
    <property type="entry name" value="Prot_kinase_dom"/>
</dbReference>
<dbReference type="InterPro" id="IPR001245">
    <property type="entry name" value="Ser-Thr/Tyr_kinase_cat_dom"/>
</dbReference>
<keyword evidence="8" id="KW-0597">Phosphoprotein</keyword>
<keyword evidence="13" id="KW-0677">Repeat</keyword>
<dbReference type="InterPro" id="IPR032675">
    <property type="entry name" value="LRR_dom_sf"/>
</dbReference>
<dbReference type="Gene3D" id="1.10.510.10">
    <property type="entry name" value="Transferase(Phosphotransferase) domain 1"/>
    <property type="match status" value="1"/>
</dbReference>
<feature type="binding site" evidence="26">
    <location>
        <position position="861"/>
    </location>
    <ligand>
        <name>ATP</name>
        <dbReference type="ChEBI" id="CHEBI:30616"/>
    </ligand>
</feature>
<evidence type="ECO:0000256" key="9">
    <source>
        <dbReference type="ARBA" id="ARBA00022614"/>
    </source>
</evidence>
<evidence type="ECO:0000256" key="4">
    <source>
        <dbReference type="ARBA" id="ARBA00008684"/>
    </source>
</evidence>
<evidence type="ECO:0000256" key="5">
    <source>
        <dbReference type="ARBA" id="ARBA00012513"/>
    </source>
</evidence>
<dbReference type="PROSITE" id="PS00107">
    <property type="entry name" value="PROTEIN_KINASE_ATP"/>
    <property type="match status" value="1"/>
</dbReference>
<keyword evidence="15" id="KW-0418">Kinase</keyword>
<dbReference type="STRING" id="4565.A0A3B6QAY6"/>
<evidence type="ECO:0000256" key="17">
    <source>
        <dbReference type="ARBA" id="ARBA00022989"/>
    </source>
</evidence>
<dbReference type="GO" id="GO:0005789">
    <property type="term" value="C:endoplasmic reticulum membrane"/>
    <property type="evidence" value="ECO:0007669"/>
    <property type="project" value="UniProtKB-SubCell"/>
</dbReference>
<dbReference type="Proteomes" id="UP000019116">
    <property type="component" value="Chromosome 6D"/>
</dbReference>
<comment type="function">
    <text evidence="24">The processed protein kinase Xa21 chain released by protein cleavage after X.oryzae pv. oryzae protein Ax21 detection translocates into the nucleus where it can bind and regulate WRKY62, a transcription factor. Confers resistance to the bacterial pathogen X.oryzae pv. oryzae (Xoo).</text>
</comment>
<dbReference type="FunFam" id="3.30.200.20:FF:000432">
    <property type="entry name" value="LRR receptor-like serine/threonine-protein kinase EFR"/>
    <property type="match status" value="1"/>
</dbReference>
<dbReference type="FunFam" id="3.80.10.10:FF:000095">
    <property type="entry name" value="LRR receptor-like serine/threonine-protein kinase GSO1"/>
    <property type="match status" value="1"/>
</dbReference>
<dbReference type="Gramene" id="TraesARI6D03G03604830.1">
    <property type="protein sequence ID" value="TraesARI6D03G03604830.1"/>
    <property type="gene ID" value="TraesARI6D03G03604830"/>
</dbReference>
<keyword evidence="19" id="KW-0675">Receptor</keyword>
<dbReference type="Gramene" id="TraesSTA6D03G03635860.1">
    <property type="protein sequence ID" value="TraesSTA6D03G03635860.1"/>
    <property type="gene ID" value="TraesSTA6D03G03635860"/>
</dbReference>
<dbReference type="PANTHER" id="PTHR27008">
    <property type="entry name" value="OS04G0122200 PROTEIN"/>
    <property type="match status" value="1"/>
</dbReference>
<keyword evidence="9" id="KW-0433">Leucine-rich repeat</keyword>
<dbReference type="SUPFAM" id="SSF56112">
    <property type="entry name" value="Protein kinase-like (PK-like)"/>
    <property type="match status" value="1"/>
</dbReference>
<dbReference type="InterPro" id="IPR011009">
    <property type="entry name" value="Kinase-like_dom_sf"/>
</dbReference>
<dbReference type="InterPro" id="IPR003591">
    <property type="entry name" value="Leu-rich_rpt_typical-subtyp"/>
</dbReference>
<evidence type="ECO:0000256" key="24">
    <source>
        <dbReference type="ARBA" id="ARBA00056628"/>
    </source>
</evidence>
<keyword evidence="18 27" id="KW-0472">Membrane</keyword>
<evidence type="ECO:0000256" key="10">
    <source>
        <dbReference type="ARBA" id="ARBA00022679"/>
    </source>
</evidence>
<dbReference type="Gramene" id="TraesCS6D03G0007000.1">
    <property type="protein sequence ID" value="TraesCS6D03G0007000.1.CDS"/>
    <property type="gene ID" value="TraesCS6D03G0007000"/>
</dbReference>
<dbReference type="InterPro" id="IPR017441">
    <property type="entry name" value="Protein_kinase_ATP_BS"/>
</dbReference>
<dbReference type="PANTHER" id="PTHR27008:SF596">
    <property type="entry name" value="OS02G0215500 PROTEIN"/>
    <property type="match status" value="1"/>
</dbReference>
<dbReference type="Gramene" id="TraesMAC6D03G03639800.1">
    <property type="protein sequence ID" value="TraesMAC6D03G03639800.1"/>
    <property type="gene ID" value="TraesMAC6D03G03639800"/>
</dbReference>
<keyword evidence="17 27" id="KW-1133">Transmembrane helix</keyword>
<keyword evidence="11 27" id="KW-0812">Transmembrane</keyword>
<evidence type="ECO:0000313" key="31">
    <source>
        <dbReference type="Proteomes" id="UP000019116"/>
    </source>
</evidence>
<dbReference type="GO" id="GO:0005524">
    <property type="term" value="F:ATP binding"/>
    <property type="evidence" value="ECO:0007669"/>
    <property type="project" value="UniProtKB-UniRule"/>
</dbReference>
<dbReference type="InterPro" id="IPR051809">
    <property type="entry name" value="Plant_receptor-like_S/T_kinase"/>
</dbReference>
<dbReference type="GO" id="GO:0004674">
    <property type="term" value="F:protein serine/threonine kinase activity"/>
    <property type="evidence" value="ECO:0007669"/>
    <property type="project" value="UniProtKB-KW"/>
</dbReference>
<dbReference type="Gene3D" id="3.30.200.20">
    <property type="entry name" value="Phosphorylase Kinase, domain 1"/>
    <property type="match status" value="1"/>
</dbReference>